<dbReference type="Pfam" id="PF25198">
    <property type="entry name" value="Spore_GerAC_N"/>
    <property type="match status" value="1"/>
</dbReference>
<evidence type="ECO:0000256" key="6">
    <source>
        <dbReference type="ARBA" id="ARBA00023139"/>
    </source>
</evidence>
<gene>
    <name evidence="11" type="ORF">C7459_11622</name>
</gene>
<dbReference type="NCBIfam" id="TIGR02887">
    <property type="entry name" value="spore_ger_x_C"/>
    <property type="match status" value="1"/>
</dbReference>
<evidence type="ECO:0000256" key="3">
    <source>
        <dbReference type="ARBA" id="ARBA00022544"/>
    </source>
</evidence>
<keyword evidence="7" id="KW-0449">Lipoprotein</keyword>
<dbReference type="Gene3D" id="3.30.300.210">
    <property type="entry name" value="Nutrient germinant receptor protein C, domain 3"/>
    <property type="match status" value="1"/>
</dbReference>
<dbReference type="InterPro" id="IPR046953">
    <property type="entry name" value="Spore_GerAC-like_C"/>
</dbReference>
<evidence type="ECO:0000256" key="1">
    <source>
        <dbReference type="ARBA" id="ARBA00004635"/>
    </source>
</evidence>
<dbReference type="InterPro" id="IPR008844">
    <property type="entry name" value="Spore_GerAC-like"/>
</dbReference>
<dbReference type="PANTHER" id="PTHR35789:SF1">
    <property type="entry name" value="SPORE GERMINATION PROTEIN B3"/>
    <property type="match status" value="1"/>
</dbReference>
<evidence type="ECO:0000313" key="11">
    <source>
        <dbReference type="EMBL" id="PWK07863.1"/>
    </source>
</evidence>
<feature type="domain" description="Spore germination GerAC-like C-terminal" evidence="9">
    <location>
        <begin position="198"/>
        <end position="373"/>
    </location>
</feature>
<protein>
    <submittedName>
        <fullName evidence="11">Spore germination protein</fullName>
    </submittedName>
</protein>
<dbReference type="RefSeq" id="WP_170119518.1">
    <property type="nucleotide sequence ID" value="NZ_QGGL01000016.1"/>
</dbReference>
<dbReference type="EMBL" id="QGGL01000016">
    <property type="protein sequence ID" value="PWK07863.1"/>
    <property type="molecule type" value="Genomic_DNA"/>
</dbReference>
<evidence type="ECO:0000256" key="2">
    <source>
        <dbReference type="ARBA" id="ARBA00007886"/>
    </source>
</evidence>
<dbReference type="InterPro" id="IPR057336">
    <property type="entry name" value="GerAC_N"/>
</dbReference>
<dbReference type="GO" id="GO:0016020">
    <property type="term" value="C:membrane"/>
    <property type="evidence" value="ECO:0007669"/>
    <property type="project" value="UniProtKB-SubCell"/>
</dbReference>
<accession>A0A316D4X4</accession>
<dbReference type="Pfam" id="PF05504">
    <property type="entry name" value="Spore_GerAC"/>
    <property type="match status" value="1"/>
</dbReference>
<evidence type="ECO:0000256" key="5">
    <source>
        <dbReference type="ARBA" id="ARBA00023136"/>
    </source>
</evidence>
<dbReference type="Proteomes" id="UP000245634">
    <property type="component" value="Unassembled WGS sequence"/>
</dbReference>
<dbReference type="InterPro" id="IPR038501">
    <property type="entry name" value="Spore_GerAC_C_sf"/>
</dbReference>
<feature type="domain" description="Spore germination protein N-terminal" evidence="10">
    <location>
        <begin position="24"/>
        <end position="189"/>
    </location>
</feature>
<dbReference type="AlphaFoldDB" id="A0A316D4X4"/>
<proteinExistence type="inferred from homology"/>
<evidence type="ECO:0000256" key="8">
    <source>
        <dbReference type="SAM" id="SignalP"/>
    </source>
</evidence>
<dbReference type="GO" id="GO:0009847">
    <property type="term" value="P:spore germination"/>
    <property type="evidence" value="ECO:0007669"/>
    <property type="project" value="InterPro"/>
</dbReference>
<evidence type="ECO:0000256" key="4">
    <source>
        <dbReference type="ARBA" id="ARBA00022729"/>
    </source>
</evidence>
<organism evidence="11 12">
    <name type="scientific">Tumebacillus permanentifrigoris</name>
    <dbReference type="NCBI Taxonomy" id="378543"/>
    <lineage>
        <taxon>Bacteria</taxon>
        <taxon>Bacillati</taxon>
        <taxon>Bacillota</taxon>
        <taxon>Bacilli</taxon>
        <taxon>Bacillales</taxon>
        <taxon>Alicyclobacillaceae</taxon>
        <taxon>Tumebacillus</taxon>
    </lineage>
</organism>
<evidence type="ECO:0000259" key="9">
    <source>
        <dbReference type="Pfam" id="PF05504"/>
    </source>
</evidence>
<keyword evidence="6" id="KW-0564">Palmitate</keyword>
<dbReference type="PANTHER" id="PTHR35789">
    <property type="entry name" value="SPORE GERMINATION PROTEIN B3"/>
    <property type="match status" value="1"/>
</dbReference>
<keyword evidence="3" id="KW-0309">Germination</keyword>
<reference evidence="11 12" key="1">
    <citation type="submission" date="2018-05" db="EMBL/GenBank/DDBJ databases">
        <title>Genomic Encyclopedia of Type Strains, Phase IV (KMG-IV): sequencing the most valuable type-strain genomes for metagenomic binning, comparative biology and taxonomic classification.</title>
        <authorList>
            <person name="Goeker M."/>
        </authorList>
    </citation>
    <scope>NUCLEOTIDE SEQUENCE [LARGE SCALE GENOMIC DNA]</scope>
    <source>
        <strain evidence="11 12">DSM 18773</strain>
    </source>
</reference>
<evidence type="ECO:0000313" key="12">
    <source>
        <dbReference type="Proteomes" id="UP000245634"/>
    </source>
</evidence>
<sequence>MRARRVLLISLALSLFTTGCMRTNILEQTGLILMVGYDDAGENKIRGTSLLYQVDPRAKEHTQVISSVSASSKGSREINNLGMAKKLVSGQLRVALYSDELVRKNGLFGLVDTLSRDANVGRMVYIAVCRGQAQDLMAYRYPETSNLGSFLYQDLKQNTLSGNLPSATLHEFIRDYYEVGRDPVLPILEKEKNKVSITGIALFQNDRLAGETSTRNGYYIKSFRDPHKPMYLEVRVKSQALKPVLKQAPSKSETAMMFSTLKQKPQIKLLDPQNLRFQITLQISAELLEVSEPVDLSKPETEKQLADAIGHQMSLELHELLTQFISLKTDPIGLGEIYRSSVRGSHFTRDEWHEMLSKAQLDTRVEVMFVRTGIVD</sequence>
<evidence type="ECO:0000259" key="10">
    <source>
        <dbReference type="Pfam" id="PF25198"/>
    </source>
</evidence>
<feature type="signal peptide" evidence="8">
    <location>
        <begin position="1"/>
        <end position="22"/>
    </location>
</feature>
<name>A0A316D4X4_9BACL</name>
<keyword evidence="5" id="KW-0472">Membrane</keyword>
<keyword evidence="4 8" id="KW-0732">Signal</keyword>
<keyword evidence="12" id="KW-1185">Reference proteome</keyword>
<comment type="subcellular location">
    <subcellularLocation>
        <location evidence="1">Membrane</location>
        <topology evidence="1">Lipid-anchor</topology>
    </subcellularLocation>
</comment>
<comment type="similarity">
    <text evidence="2">Belongs to the GerABKC lipoprotein family.</text>
</comment>
<feature type="chain" id="PRO_5016406698" evidence="8">
    <location>
        <begin position="23"/>
        <end position="376"/>
    </location>
</feature>
<comment type="caution">
    <text evidence="11">The sequence shown here is derived from an EMBL/GenBank/DDBJ whole genome shotgun (WGS) entry which is preliminary data.</text>
</comment>
<dbReference type="PROSITE" id="PS51257">
    <property type="entry name" value="PROKAR_LIPOPROTEIN"/>
    <property type="match status" value="1"/>
</dbReference>
<evidence type="ECO:0000256" key="7">
    <source>
        <dbReference type="ARBA" id="ARBA00023288"/>
    </source>
</evidence>